<dbReference type="OrthoDB" id="766965at2759"/>
<name>A0A835V544_VANPL</name>
<dbReference type="AlphaFoldDB" id="A0A835V544"/>
<dbReference type="Pfam" id="PF20705">
    <property type="entry name" value="DUF6821"/>
    <property type="match status" value="1"/>
</dbReference>
<dbReference type="Proteomes" id="UP000639772">
    <property type="component" value="Unassembled WGS sequence"/>
</dbReference>
<evidence type="ECO:0000259" key="2">
    <source>
        <dbReference type="Pfam" id="PF20705"/>
    </source>
</evidence>
<accession>A0A835V544</accession>
<keyword evidence="1" id="KW-1133">Transmembrane helix</keyword>
<evidence type="ECO:0000256" key="1">
    <source>
        <dbReference type="SAM" id="Phobius"/>
    </source>
</evidence>
<comment type="caution">
    <text evidence="3">The sequence shown here is derived from an EMBL/GenBank/DDBJ whole genome shotgun (WGS) entry which is preliminary data.</text>
</comment>
<gene>
    <name evidence="3" type="ORF">HPP92_012159</name>
</gene>
<dbReference type="EMBL" id="JADCNM010000005">
    <property type="protein sequence ID" value="KAG0484075.1"/>
    <property type="molecule type" value="Genomic_DNA"/>
</dbReference>
<keyword evidence="1" id="KW-0472">Membrane</keyword>
<evidence type="ECO:0000313" key="3">
    <source>
        <dbReference type="EMBL" id="KAG0484075.1"/>
    </source>
</evidence>
<reference evidence="3 4" key="1">
    <citation type="journal article" date="2020" name="Nat. Food">
        <title>A phased Vanilla planifolia genome enables genetic improvement of flavour and production.</title>
        <authorList>
            <person name="Hasing T."/>
            <person name="Tang H."/>
            <person name="Brym M."/>
            <person name="Khazi F."/>
            <person name="Huang T."/>
            <person name="Chambers A.H."/>
        </authorList>
    </citation>
    <scope>NUCLEOTIDE SEQUENCE [LARGE SCALE GENOMIC DNA]</scope>
    <source>
        <tissue evidence="3">Leaf</tissue>
    </source>
</reference>
<feature type="domain" description="DUF6821" evidence="2">
    <location>
        <begin position="70"/>
        <end position="190"/>
    </location>
</feature>
<organism evidence="3 4">
    <name type="scientific">Vanilla planifolia</name>
    <name type="common">Vanilla</name>
    <dbReference type="NCBI Taxonomy" id="51239"/>
    <lineage>
        <taxon>Eukaryota</taxon>
        <taxon>Viridiplantae</taxon>
        <taxon>Streptophyta</taxon>
        <taxon>Embryophyta</taxon>
        <taxon>Tracheophyta</taxon>
        <taxon>Spermatophyta</taxon>
        <taxon>Magnoliopsida</taxon>
        <taxon>Liliopsida</taxon>
        <taxon>Asparagales</taxon>
        <taxon>Orchidaceae</taxon>
        <taxon>Vanilloideae</taxon>
        <taxon>Vanilleae</taxon>
        <taxon>Vanilla</taxon>
    </lineage>
</organism>
<evidence type="ECO:0000313" key="4">
    <source>
        <dbReference type="Proteomes" id="UP000639772"/>
    </source>
</evidence>
<dbReference type="InterPro" id="IPR049224">
    <property type="entry name" value="DUF6821"/>
</dbReference>
<dbReference type="PANTHER" id="PTHR33646:SF2">
    <property type="entry name" value="F20H23.8 PROTEIN"/>
    <property type="match status" value="1"/>
</dbReference>
<dbReference type="InterPro" id="IPR045883">
    <property type="entry name" value="At4g13530-like"/>
</dbReference>
<dbReference type="PANTHER" id="PTHR33646">
    <property type="entry name" value="GB|AAF00631.1"/>
    <property type="match status" value="1"/>
</dbReference>
<sequence>MEKELEEWENLPDNNSSEFIPEDVKGFLSQEIIYMDYFMEEPNTIQHQHFKEQNPAELNVDQKGGDLEEVLKLQSEEEIHEEKKVNPFREGLNITICKRRVTGFGAWCTLGAAAAATICIMLLGGQQQASKQRRHQHSNSTSGFRTHYEDEGLTHVVERASRLRPAMAAARGGPVMVRPANVSFGGYYDGF</sequence>
<feature type="transmembrane region" description="Helical" evidence="1">
    <location>
        <begin position="104"/>
        <end position="124"/>
    </location>
</feature>
<keyword evidence="1" id="KW-0812">Transmembrane</keyword>
<proteinExistence type="predicted"/>
<protein>
    <recommendedName>
        <fullName evidence="2">DUF6821 domain-containing protein</fullName>
    </recommendedName>
</protein>